<dbReference type="STRING" id="1777143.AWB82_05581"/>
<feature type="region of interest" description="Disordered" evidence="1">
    <location>
        <begin position="1"/>
        <end position="26"/>
    </location>
</feature>
<protein>
    <submittedName>
        <fullName evidence="2">Uncharacterized protein</fullName>
    </submittedName>
</protein>
<dbReference type="Proteomes" id="UP000054596">
    <property type="component" value="Unassembled WGS sequence"/>
</dbReference>
<feature type="compositionally biased region" description="Basic and acidic residues" evidence="1">
    <location>
        <begin position="8"/>
        <end position="21"/>
    </location>
</feature>
<reference evidence="2" key="1">
    <citation type="submission" date="2016-01" db="EMBL/GenBank/DDBJ databases">
        <authorList>
            <person name="Peeters C."/>
        </authorList>
    </citation>
    <scope>NUCLEOTIDE SEQUENCE [LARGE SCALE GENOMIC DNA]</scope>
    <source>
        <strain evidence="2">LMG 29325</strain>
    </source>
</reference>
<name>A0A158CLZ6_9BURK</name>
<sequence>MSQFGTPEEARASRSTTEARRALMKHGPLADGTLVALNGAVPMQTAQSMVIQDPRPEPPVPL</sequence>
<organism evidence="2 3">
    <name type="scientific">Caballeronia glebae</name>
    <dbReference type="NCBI Taxonomy" id="1777143"/>
    <lineage>
        <taxon>Bacteria</taxon>
        <taxon>Pseudomonadati</taxon>
        <taxon>Pseudomonadota</taxon>
        <taxon>Betaproteobacteria</taxon>
        <taxon>Burkholderiales</taxon>
        <taxon>Burkholderiaceae</taxon>
        <taxon>Caballeronia</taxon>
    </lineage>
</organism>
<dbReference type="AlphaFoldDB" id="A0A158CLZ6"/>
<proteinExistence type="predicted"/>
<evidence type="ECO:0000256" key="1">
    <source>
        <dbReference type="SAM" id="MobiDB-lite"/>
    </source>
</evidence>
<gene>
    <name evidence="2" type="ORF">AWB82_05581</name>
</gene>
<evidence type="ECO:0000313" key="3">
    <source>
        <dbReference type="Proteomes" id="UP000054596"/>
    </source>
</evidence>
<comment type="caution">
    <text evidence="2">The sequence shown here is derived from an EMBL/GenBank/DDBJ whole genome shotgun (WGS) entry which is preliminary data.</text>
</comment>
<dbReference type="EMBL" id="FCOJ02000053">
    <property type="protein sequence ID" value="SAK83394.1"/>
    <property type="molecule type" value="Genomic_DNA"/>
</dbReference>
<accession>A0A158CLZ6</accession>
<evidence type="ECO:0000313" key="2">
    <source>
        <dbReference type="EMBL" id="SAK83394.1"/>
    </source>
</evidence>
<keyword evidence="3" id="KW-1185">Reference proteome</keyword>